<dbReference type="GeneID" id="83010776"/>
<sequence length="378" mass="43040">MNICIIGAGNIGTYLAAYISMKHENKVWLHTSKPEAFNDTIALIEEEKNITHHITLHCITSSYEEAVSNADYILITYPSFMMEKTIESILPYLKKGAVVGAIPGFGGKEYLIDKLLDKGCIFFGTQRVPSIIRLEKYGESVLLKQKNPFMKIRVIPGEYSEKVAKDMSNFIDIPCIPLNSYLAITLSPSNPTMHPSRLYELFHDYVEGEHIYERNPYFYEEWGTLASTELLKLDEELEAIFNAFNENGDFDPRDIEKIKSRYNINTAEELSEKINTAPGFIGIDSPMVKIDGGYIPDKSSRYFIEDIKFGLCILKSFAEILNVDTPEIDKIATWGQKFLEKEYIVDGKLKGKDINELTIPQNMGINTKEELINYYKGL</sequence>
<protein>
    <submittedName>
        <fullName evidence="3">Opine dehydrogenase</fullName>
        <ecNumber evidence="3">1.5.1.28</ecNumber>
    </submittedName>
</protein>
<dbReference type="InterPro" id="IPR013328">
    <property type="entry name" value="6PGD_dom2"/>
</dbReference>
<dbReference type="InterPro" id="IPR051729">
    <property type="entry name" value="Opine/Lysopine_DH"/>
</dbReference>
<reference evidence="3 4" key="1">
    <citation type="submission" date="2015-09" db="EMBL/GenBank/DDBJ databases">
        <authorList>
            <consortium name="Pathogen Informatics"/>
        </authorList>
    </citation>
    <scope>NUCLEOTIDE SEQUENCE [LARGE SCALE GENOMIC DNA]</scope>
    <source>
        <strain evidence="3 4">2789STDY5834855</strain>
    </source>
</reference>
<dbReference type="Gene3D" id="3.40.50.720">
    <property type="entry name" value="NAD(P)-binding Rossmann-like Domain"/>
    <property type="match status" value="1"/>
</dbReference>
<dbReference type="InterPro" id="IPR013332">
    <property type="entry name" value="KPR_N"/>
</dbReference>
<dbReference type="PANTHER" id="PTHR38015">
    <property type="entry name" value="BLR6086 PROTEIN"/>
    <property type="match status" value="1"/>
</dbReference>
<feature type="domain" description="Ketopantoate reductase N-terminal" evidence="2">
    <location>
        <begin position="3"/>
        <end position="101"/>
    </location>
</feature>
<dbReference type="GO" id="GO:0047129">
    <property type="term" value="F:opine dehydrogenase activity"/>
    <property type="evidence" value="ECO:0007669"/>
    <property type="project" value="UniProtKB-EC"/>
</dbReference>
<dbReference type="RefSeq" id="WP_042394942.1">
    <property type="nucleotide sequence ID" value="NZ_CYYT01000046.1"/>
</dbReference>
<accession>A0A174F3W5</accession>
<dbReference type="Gene3D" id="1.10.1040.10">
    <property type="entry name" value="N-(1-d-carboxylethyl)-l-norvaline Dehydrogenase, domain 2"/>
    <property type="match status" value="1"/>
</dbReference>
<dbReference type="AlphaFoldDB" id="A0A174F3W5"/>
<organism evidence="3 4">
    <name type="scientific">Clostridium disporicum</name>
    <dbReference type="NCBI Taxonomy" id="84024"/>
    <lineage>
        <taxon>Bacteria</taxon>
        <taxon>Bacillati</taxon>
        <taxon>Bacillota</taxon>
        <taxon>Clostridia</taxon>
        <taxon>Eubacteriales</taxon>
        <taxon>Clostridiaceae</taxon>
        <taxon>Clostridium</taxon>
    </lineage>
</organism>
<gene>
    <name evidence="3" type="primary">odh</name>
    <name evidence="3" type="ORF">ERS852470_02372</name>
</gene>
<evidence type="ECO:0000313" key="4">
    <source>
        <dbReference type="Proteomes" id="UP000095558"/>
    </source>
</evidence>
<dbReference type="Proteomes" id="UP000095558">
    <property type="component" value="Unassembled WGS sequence"/>
</dbReference>
<evidence type="ECO:0000259" key="2">
    <source>
        <dbReference type="Pfam" id="PF02558"/>
    </source>
</evidence>
<proteinExistence type="predicted"/>
<dbReference type="PANTHER" id="PTHR38015:SF1">
    <property type="entry name" value="OPINE DEHYDROGENASE DOMAIN-CONTAINING PROTEIN"/>
    <property type="match status" value="1"/>
</dbReference>
<name>A0A174F3W5_9CLOT</name>
<dbReference type="SUPFAM" id="SSF51735">
    <property type="entry name" value="NAD(P)-binding Rossmann-fold domains"/>
    <property type="match status" value="1"/>
</dbReference>
<dbReference type="EC" id="1.5.1.28" evidence="3"/>
<evidence type="ECO:0000259" key="1">
    <source>
        <dbReference type="Pfam" id="PF02317"/>
    </source>
</evidence>
<dbReference type="InterPro" id="IPR008927">
    <property type="entry name" value="6-PGluconate_DH-like_C_sf"/>
</dbReference>
<dbReference type="OrthoDB" id="1073746at2"/>
<dbReference type="EMBL" id="CYZV01000025">
    <property type="protein sequence ID" value="CUO44933.1"/>
    <property type="molecule type" value="Genomic_DNA"/>
</dbReference>
<dbReference type="InterPro" id="IPR036291">
    <property type="entry name" value="NAD(P)-bd_dom_sf"/>
</dbReference>
<dbReference type="InterPro" id="IPR003421">
    <property type="entry name" value="Opine_DH"/>
</dbReference>
<keyword evidence="3" id="KW-0560">Oxidoreductase</keyword>
<feature type="domain" description="Opine dehydrogenase" evidence="1">
    <location>
        <begin position="178"/>
        <end position="338"/>
    </location>
</feature>
<evidence type="ECO:0000313" key="3">
    <source>
        <dbReference type="EMBL" id="CUO44933.1"/>
    </source>
</evidence>
<dbReference type="SUPFAM" id="SSF48179">
    <property type="entry name" value="6-phosphogluconate dehydrogenase C-terminal domain-like"/>
    <property type="match status" value="1"/>
</dbReference>
<dbReference type="Pfam" id="PF02558">
    <property type="entry name" value="ApbA"/>
    <property type="match status" value="1"/>
</dbReference>
<dbReference type="Pfam" id="PF02317">
    <property type="entry name" value="Octopine_DH"/>
    <property type="match status" value="1"/>
</dbReference>